<dbReference type="PANTHER" id="PTHR11228">
    <property type="entry name" value="RADICAL SAM DOMAIN PROTEIN"/>
    <property type="match status" value="1"/>
</dbReference>
<dbReference type="InterPro" id="IPR007197">
    <property type="entry name" value="rSAM"/>
</dbReference>
<dbReference type="GO" id="GO:0003824">
    <property type="term" value="F:catalytic activity"/>
    <property type="evidence" value="ECO:0007669"/>
    <property type="project" value="InterPro"/>
</dbReference>
<dbReference type="PANTHER" id="PTHR11228:SF7">
    <property type="entry name" value="PQQA PEPTIDE CYCLASE"/>
    <property type="match status" value="1"/>
</dbReference>
<reference evidence="7" key="1">
    <citation type="submission" date="2017-09" db="EMBL/GenBank/DDBJ databases">
        <title>Depth-based differentiation of microbial function through sediment-hosted aquifers and enrichment of novel symbionts in the deep terrestrial subsurface.</title>
        <authorList>
            <person name="Probst A.J."/>
            <person name="Ladd B."/>
            <person name="Jarett J.K."/>
            <person name="Geller-Mcgrath D.E."/>
            <person name="Sieber C.M.K."/>
            <person name="Emerson J.B."/>
            <person name="Anantharaman K."/>
            <person name="Thomas B.C."/>
            <person name="Malmstrom R."/>
            <person name="Stieglmeier M."/>
            <person name="Klingl A."/>
            <person name="Woyke T."/>
            <person name="Ryan C.M."/>
            <person name="Banfield J.F."/>
        </authorList>
    </citation>
    <scope>NUCLEOTIDE SEQUENCE [LARGE SCALE GENOMIC DNA]</scope>
</reference>
<dbReference type="Pfam" id="PF04055">
    <property type="entry name" value="Radical_SAM"/>
    <property type="match status" value="1"/>
</dbReference>
<dbReference type="InterPro" id="IPR058240">
    <property type="entry name" value="rSAM_sf"/>
</dbReference>
<keyword evidence="4" id="KW-0411">Iron-sulfur</keyword>
<evidence type="ECO:0000259" key="5">
    <source>
        <dbReference type="PROSITE" id="PS51918"/>
    </source>
</evidence>
<comment type="caution">
    <text evidence="6">The sequence shown here is derived from an EMBL/GenBank/DDBJ whole genome shotgun (WGS) entry which is preliminary data.</text>
</comment>
<name>A0A2H0YT70_9BACT</name>
<dbReference type="Gene3D" id="3.20.20.70">
    <property type="entry name" value="Aldolase class I"/>
    <property type="match status" value="1"/>
</dbReference>
<feature type="domain" description="Radical SAM core" evidence="5">
    <location>
        <begin position="1"/>
        <end position="202"/>
    </location>
</feature>
<accession>A0A2H0YT70</accession>
<evidence type="ECO:0000256" key="3">
    <source>
        <dbReference type="ARBA" id="ARBA00023004"/>
    </source>
</evidence>
<dbReference type="CDD" id="cd01335">
    <property type="entry name" value="Radical_SAM"/>
    <property type="match status" value="1"/>
</dbReference>
<organism evidence="6 7">
    <name type="scientific">Candidatus Kerfeldbacteria bacterium CG08_land_8_20_14_0_20_42_7</name>
    <dbReference type="NCBI Taxonomy" id="2014245"/>
    <lineage>
        <taxon>Bacteria</taxon>
        <taxon>Candidatus Kerfeldiibacteriota</taxon>
    </lineage>
</organism>
<keyword evidence="1" id="KW-0949">S-adenosyl-L-methionine</keyword>
<evidence type="ECO:0000313" key="7">
    <source>
        <dbReference type="Proteomes" id="UP000228711"/>
    </source>
</evidence>
<evidence type="ECO:0000313" key="6">
    <source>
        <dbReference type="EMBL" id="PIS41469.1"/>
    </source>
</evidence>
<evidence type="ECO:0000256" key="1">
    <source>
        <dbReference type="ARBA" id="ARBA00022691"/>
    </source>
</evidence>
<proteinExistence type="predicted"/>
<dbReference type="InterPro" id="IPR050377">
    <property type="entry name" value="Radical_SAM_PqqE_MftC-like"/>
</dbReference>
<dbReference type="GO" id="GO:0046872">
    <property type="term" value="F:metal ion binding"/>
    <property type="evidence" value="ECO:0007669"/>
    <property type="project" value="UniProtKB-KW"/>
</dbReference>
<dbReference type="InterPro" id="IPR013785">
    <property type="entry name" value="Aldolase_TIM"/>
</dbReference>
<dbReference type="SUPFAM" id="SSF102114">
    <property type="entry name" value="Radical SAM enzymes"/>
    <property type="match status" value="1"/>
</dbReference>
<evidence type="ECO:0000256" key="4">
    <source>
        <dbReference type="ARBA" id="ARBA00023014"/>
    </source>
</evidence>
<dbReference type="EMBL" id="PEXV01000101">
    <property type="protein sequence ID" value="PIS41469.1"/>
    <property type="molecule type" value="Genomic_DNA"/>
</dbReference>
<dbReference type="Proteomes" id="UP000228711">
    <property type="component" value="Unassembled WGS sequence"/>
</dbReference>
<dbReference type="SFLD" id="SFLDG01067">
    <property type="entry name" value="SPASM/twitch_domain_containing"/>
    <property type="match status" value="1"/>
</dbReference>
<protein>
    <submittedName>
        <fullName evidence="6">Radical SAM/SPASM domain-containing protein</fullName>
    </submittedName>
</protein>
<dbReference type="AlphaFoldDB" id="A0A2H0YT70"/>
<keyword evidence="3" id="KW-0408">Iron</keyword>
<dbReference type="SFLD" id="SFLDS00029">
    <property type="entry name" value="Radical_SAM"/>
    <property type="match status" value="1"/>
</dbReference>
<dbReference type="GO" id="GO:0051536">
    <property type="term" value="F:iron-sulfur cluster binding"/>
    <property type="evidence" value="ECO:0007669"/>
    <property type="project" value="UniProtKB-KW"/>
</dbReference>
<keyword evidence="2" id="KW-0479">Metal-binding</keyword>
<sequence>MEQKPFFSIQWHITAECDQRCSHCYLFNSPDAITEIRGSRAMTLATLKKIAENFRDAGLRLDVTPRIFMTGGDPILSPYFWELTEFIYSMGIRISLMGNPFHITDAVASRMHSLGILDYQMSLDGLEEMHDSFRKKGSFNATLATADILKRNGIGVGIMSTVSRTNAKDIPGLTRMLVNRGVASCTFARYCPNSKTENDLLF</sequence>
<evidence type="ECO:0000256" key="2">
    <source>
        <dbReference type="ARBA" id="ARBA00022723"/>
    </source>
</evidence>
<feature type="non-terminal residue" evidence="6">
    <location>
        <position position="202"/>
    </location>
</feature>
<dbReference type="PROSITE" id="PS51918">
    <property type="entry name" value="RADICAL_SAM"/>
    <property type="match status" value="1"/>
</dbReference>
<gene>
    <name evidence="6" type="ORF">COT25_02955</name>
</gene>